<reference evidence="3 4" key="1">
    <citation type="submission" date="2024-10" db="EMBL/GenBank/DDBJ databases">
        <title>The Natural Products Discovery Center: Release of the First 8490 Sequenced Strains for Exploring Actinobacteria Biosynthetic Diversity.</title>
        <authorList>
            <person name="Kalkreuter E."/>
            <person name="Kautsar S.A."/>
            <person name="Yang D."/>
            <person name="Bader C.D."/>
            <person name="Teijaro C.N."/>
            <person name="Fluegel L."/>
            <person name="Davis C.M."/>
            <person name="Simpson J.R."/>
            <person name="Lauterbach L."/>
            <person name="Steele A.D."/>
            <person name="Gui C."/>
            <person name="Meng S."/>
            <person name="Li G."/>
            <person name="Viehrig K."/>
            <person name="Ye F."/>
            <person name="Su P."/>
            <person name="Kiefer A.F."/>
            <person name="Nichols A."/>
            <person name="Cepeda A.J."/>
            <person name="Yan W."/>
            <person name="Fan B."/>
            <person name="Jiang Y."/>
            <person name="Adhikari A."/>
            <person name="Zheng C.-J."/>
            <person name="Schuster L."/>
            <person name="Cowan T.M."/>
            <person name="Smanski M.J."/>
            <person name="Chevrette M.G."/>
            <person name="De Carvalho L.P.S."/>
            <person name="Shen B."/>
        </authorList>
    </citation>
    <scope>NUCLEOTIDE SEQUENCE [LARGE SCALE GENOMIC DNA]</scope>
    <source>
        <strain evidence="3 4">NPDC000087</strain>
    </source>
</reference>
<feature type="compositionally biased region" description="Low complexity" evidence="1">
    <location>
        <begin position="359"/>
        <end position="414"/>
    </location>
</feature>
<evidence type="ECO:0000313" key="4">
    <source>
        <dbReference type="Proteomes" id="UP001602245"/>
    </source>
</evidence>
<evidence type="ECO:0000313" key="3">
    <source>
        <dbReference type="EMBL" id="MFF5290469.1"/>
    </source>
</evidence>
<feature type="compositionally biased region" description="Low complexity" evidence="1">
    <location>
        <begin position="189"/>
        <end position="234"/>
    </location>
</feature>
<keyword evidence="2" id="KW-1133">Transmembrane helix</keyword>
<dbReference type="Pfam" id="PF19609">
    <property type="entry name" value="DUF6114"/>
    <property type="match status" value="1"/>
</dbReference>
<gene>
    <name evidence="3" type="ORF">ACFY35_13580</name>
</gene>
<feature type="region of interest" description="Disordered" evidence="1">
    <location>
        <begin position="280"/>
        <end position="414"/>
    </location>
</feature>
<sequence>MAATDGFWGKFRHWRRRRPFWGSLIMLIAGLELLYTANADLGDLKVHIGPQGFLSYVVPLVIILCALLAAFTPAQRLFYGIVGLLASLYSFIGLNLGGFFLGMLLGILGGALVIAWGPPKRRPGTPLAGPPTDEPTDHHEDGPVDVGDDIFNERRDIDETQQIEIAGHDDRPHEPAGPGGPASPPGPAAPAGSPGPRGAAGSPGPAGSPGSAGSPVRPASQGAAPEEPPTAGAPRAAGLQRLARNPRAMVLALVPVAVTATIIAAGSTLPASADDECPAGLPSIATTTTSPAAADPAKKSAAAAKTTEAAAEKTTAAAGKTTAAADPTTTATATQESSTPILDGIEGVVDGVSNLLGIGDETPSTSPSPSVTTTTPAADPTTTAPAADPTTGSTTTATSAEPTKTTKAAAATTAASDDVIPCLGPRVFGKLASADDIPTVAKKPGAMEVDSLTMYNSTYDGVVDMPTAGGGSYKALKFSMDKAVNKPFKLTVDEPNGAQTVISSKELTTTGTVKFYTPEFKGNLFGLIPVTFTPSQPPPLTLPVLWFTDVHIQLAFVRSDVLTGDPLHVQEIS</sequence>
<dbReference type="RefSeq" id="WP_020510539.1">
    <property type="nucleotide sequence ID" value="NZ_JBIAZU010000002.1"/>
</dbReference>
<feature type="region of interest" description="Disordered" evidence="1">
    <location>
        <begin position="166"/>
        <end position="234"/>
    </location>
</feature>
<dbReference type="EMBL" id="JBIAZU010000002">
    <property type="protein sequence ID" value="MFF5290469.1"/>
    <property type="molecule type" value="Genomic_DNA"/>
</dbReference>
<keyword evidence="2" id="KW-0472">Membrane</keyword>
<evidence type="ECO:0000256" key="2">
    <source>
        <dbReference type="SAM" id="Phobius"/>
    </source>
</evidence>
<dbReference type="InterPro" id="IPR046096">
    <property type="entry name" value="DUF6114"/>
</dbReference>
<feature type="region of interest" description="Disordered" evidence="1">
    <location>
        <begin position="121"/>
        <end position="149"/>
    </location>
</feature>
<protein>
    <submittedName>
        <fullName evidence="3">DUF6114 domain-containing protein</fullName>
    </submittedName>
</protein>
<feature type="transmembrane region" description="Helical" evidence="2">
    <location>
        <begin position="53"/>
        <end position="70"/>
    </location>
</feature>
<feature type="transmembrane region" description="Helical" evidence="2">
    <location>
        <begin position="20"/>
        <end position="38"/>
    </location>
</feature>
<comment type="caution">
    <text evidence="3">The sequence shown here is derived from an EMBL/GenBank/DDBJ whole genome shotgun (WGS) entry which is preliminary data.</text>
</comment>
<proteinExistence type="predicted"/>
<feature type="transmembrane region" description="Helical" evidence="2">
    <location>
        <begin position="77"/>
        <end position="94"/>
    </location>
</feature>
<keyword evidence="4" id="KW-1185">Reference proteome</keyword>
<name>A0ABW6WAY5_9ACTN</name>
<accession>A0ABW6WAY5</accession>
<keyword evidence="2" id="KW-0812">Transmembrane</keyword>
<dbReference type="Proteomes" id="UP001602245">
    <property type="component" value="Unassembled WGS sequence"/>
</dbReference>
<evidence type="ECO:0000256" key="1">
    <source>
        <dbReference type="SAM" id="MobiDB-lite"/>
    </source>
</evidence>
<feature type="compositionally biased region" description="Low complexity" evidence="1">
    <location>
        <begin position="285"/>
        <end position="334"/>
    </location>
</feature>
<organism evidence="3 4">
    <name type="scientific">Paractinoplanes globisporus</name>
    <dbReference type="NCBI Taxonomy" id="113565"/>
    <lineage>
        <taxon>Bacteria</taxon>
        <taxon>Bacillati</taxon>
        <taxon>Actinomycetota</taxon>
        <taxon>Actinomycetes</taxon>
        <taxon>Micromonosporales</taxon>
        <taxon>Micromonosporaceae</taxon>
        <taxon>Paractinoplanes</taxon>
    </lineage>
</organism>